<feature type="region of interest" description="Disordered" evidence="1">
    <location>
        <begin position="513"/>
        <end position="541"/>
    </location>
</feature>
<feature type="region of interest" description="Disordered" evidence="1">
    <location>
        <begin position="1"/>
        <end position="52"/>
    </location>
</feature>
<feature type="compositionally biased region" description="Polar residues" evidence="1">
    <location>
        <begin position="287"/>
        <end position="328"/>
    </location>
</feature>
<feature type="region of interest" description="Disordered" evidence="1">
    <location>
        <begin position="670"/>
        <end position="689"/>
    </location>
</feature>
<feature type="region of interest" description="Disordered" evidence="1">
    <location>
        <begin position="465"/>
        <end position="493"/>
    </location>
</feature>
<dbReference type="Pfam" id="PF12511">
    <property type="entry name" value="DUF3716"/>
    <property type="match status" value="1"/>
</dbReference>
<feature type="region of interest" description="Disordered" evidence="1">
    <location>
        <begin position="694"/>
        <end position="715"/>
    </location>
</feature>
<feature type="region of interest" description="Disordered" evidence="1">
    <location>
        <begin position="287"/>
        <end position="358"/>
    </location>
</feature>
<dbReference type="EMBL" id="KI440847">
    <property type="protein sequence ID" value="ERS97933.1"/>
    <property type="molecule type" value="Genomic_DNA"/>
</dbReference>
<dbReference type="InterPro" id="IPR022190">
    <property type="entry name" value="DUF3716"/>
</dbReference>
<evidence type="ECO:0000313" key="2">
    <source>
        <dbReference type="EMBL" id="ERS97933.1"/>
    </source>
</evidence>
<feature type="compositionally biased region" description="Low complexity" evidence="1">
    <location>
        <begin position="13"/>
        <end position="49"/>
    </location>
</feature>
<sequence>MTGIIRFPRGGRPSKVTKPPAAAPPTSTTNTTTRRAVSGRSGGNSSHSGAALSFTAADRRELAFEQAFDMQLQERGLFEDRQRQQRQPQGQEQHGTAAPTETETADHLSPEQAQSLIQDGPFYNPDHGQAHTTDDDTADGDHEEDRDRDRDRDDNSGKPGRGSADSDMLDVHGGGENRGASGASGASGGHSGDINEAEMSEMVGDAVNSYTGENGAGMPPRTIEGAGQPTSNATTSNGNSHGHGIDMDLSAAAAAAAAAAAVASASHLATSGQNHTIDHQLHARTADYSSPTQVPDAQMSDAQHPQHSQHSLPSTAENTALDTVSGQEATEPVEAPKHDPAAPTASAPAPARSSTADLARDSGYDHLVVESALAKRLSREVGLRPAQQRRPDQQLNLGRRSNVEALFAHISGAEVAVPCKNCHKGHGPWTACVVVDGQMCGSCANCWFNASGARCSFHETKATPLQGHLHGHPSRPSVSGGVAPPPSASMPSALDPQLAAAAGAYTVGSPLGGGTNVHHPFSAQQQHQQHQQLQQLQPHAAPAQQAAAAAAAAAVAVQQLSNGGHFPGVAAATNGTSGASRSGDGSLPSPLNLDLVSALLSSSPGGHERTAAAATATADAAPLVSLVINQALAEVRNADQRGRDLMLVEIAAKQLALAIVRYGEGASAATTAGAAGSTPSDGSAASVVVRDGASAAKGDAASSSNKDGTGPDVAE</sequence>
<feature type="compositionally biased region" description="Basic and acidic residues" evidence="1">
    <location>
        <begin position="128"/>
        <end position="156"/>
    </location>
</feature>
<evidence type="ECO:0000313" key="3">
    <source>
        <dbReference type="Proteomes" id="UP000018087"/>
    </source>
</evidence>
<feature type="region of interest" description="Disordered" evidence="1">
    <location>
        <begin position="73"/>
        <end position="194"/>
    </location>
</feature>
<accession>U7PQN3</accession>
<dbReference type="Proteomes" id="UP000018087">
    <property type="component" value="Unassembled WGS sequence"/>
</dbReference>
<reference evidence="3" key="1">
    <citation type="journal article" date="2014" name="Genome Announc.">
        <title>Genome sequence of the pathogenic fungus Sporothrix schenckii (ATCC 58251).</title>
        <authorList>
            <person name="Cuomo C.A."/>
            <person name="Rodriguez-Del Valle N."/>
            <person name="Perez-Sanchez L."/>
            <person name="Abouelleil A."/>
            <person name="Goldberg J."/>
            <person name="Young S."/>
            <person name="Zeng Q."/>
            <person name="Birren B.W."/>
        </authorList>
    </citation>
    <scope>NUCLEOTIDE SEQUENCE [LARGE SCALE GENOMIC DNA]</scope>
    <source>
        <strain evidence="3">ATCC 58251 / de Perez 2211183</strain>
    </source>
</reference>
<feature type="compositionally biased region" description="Low complexity" evidence="1">
    <location>
        <begin position="341"/>
        <end position="356"/>
    </location>
</feature>
<organism evidence="2 3">
    <name type="scientific">Sporothrix schenckii (strain ATCC 58251 / de Perez 2211183)</name>
    <name type="common">Rose-picker's disease fungus</name>
    <dbReference type="NCBI Taxonomy" id="1391915"/>
    <lineage>
        <taxon>Eukaryota</taxon>
        <taxon>Fungi</taxon>
        <taxon>Dikarya</taxon>
        <taxon>Ascomycota</taxon>
        <taxon>Pezizomycotina</taxon>
        <taxon>Sordariomycetes</taxon>
        <taxon>Sordariomycetidae</taxon>
        <taxon>Ophiostomatales</taxon>
        <taxon>Ophiostomataceae</taxon>
        <taxon>Sporothrix</taxon>
    </lineage>
</organism>
<dbReference type="HOGENOM" id="CLU_385021_0_0_1"/>
<dbReference type="OrthoDB" id="4174112at2759"/>
<dbReference type="eggNOG" id="ENOG502SWSC">
    <property type="taxonomic scope" value="Eukaryota"/>
</dbReference>
<evidence type="ECO:0000256" key="1">
    <source>
        <dbReference type="SAM" id="MobiDB-lite"/>
    </source>
</evidence>
<protein>
    <submittedName>
        <fullName evidence="2">Uncharacterized protein</fullName>
    </submittedName>
</protein>
<dbReference type="AlphaFoldDB" id="U7PQN3"/>
<proteinExistence type="predicted"/>
<feature type="region of interest" description="Disordered" evidence="1">
    <location>
        <begin position="207"/>
        <end position="244"/>
    </location>
</feature>
<keyword evidence="3" id="KW-1185">Reference proteome</keyword>
<gene>
    <name evidence="2" type="ORF">HMPREF1624_06104</name>
</gene>
<name>U7PQN3_SPOS1</name>
<feature type="compositionally biased region" description="Polar residues" evidence="1">
    <location>
        <begin position="228"/>
        <end position="240"/>
    </location>
</feature>
<feature type="compositionally biased region" description="Low complexity" evidence="1">
    <location>
        <begin position="523"/>
        <end position="541"/>
    </location>
</feature>
<dbReference type="STRING" id="1391915.U7PQN3"/>
<feature type="compositionally biased region" description="Low complexity" evidence="1">
    <location>
        <begin position="694"/>
        <end position="704"/>
    </location>
</feature>